<dbReference type="GO" id="GO:0003746">
    <property type="term" value="F:translation elongation factor activity"/>
    <property type="evidence" value="ECO:0007669"/>
    <property type="project" value="UniProtKB-UniRule"/>
</dbReference>
<dbReference type="Gene3D" id="2.40.30.10">
    <property type="entry name" value="Translation factors"/>
    <property type="match status" value="2"/>
</dbReference>
<dbReference type="InterPro" id="IPR000795">
    <property type="entry name" value="T_Tr_GTP-bd_dom"/>
</dbReference>
<dbReference type="SUPFAM" id="SSF50465">
    <property type="entry name" value="EF-Tu/eEF-1alpha/eIF2-gamma C-terminal domain"/>
    <property type="match status" value="1"/>
</dbReference>
<dbReference type="NCBIfam" id="NF009373">
    <property type="entry name" value="PRK12736.1"/>
    <property type="match status" value="1"/>
</dbReference>
<comment type="subunit">
    <text evidence="12">(Microbial infection) Upon infection by bacteriophage Qbeta, part of the viral RNA-dependent RNA polymerase complex, the other subunits are the viral replicase catalytic subunit (AC P14647), host ribosomal protein S1 and EF-Ts.</text>
</comment>
<dbReference type="GO" id="GO:0005525">
    <property type="term" value="F:GTP binding"/>
    <property type="evidence" value="ECO:0007669"/>
    <property type="project" value="UniProtKB-UniRule"/>
</dbReference>
<evidence type="ECO:0000313" key="15">
    <source>
        <dbReference type="EMBL" id="OCX75311.1"/>
    </source>
</evidence>
<evidence type="ECO:0000256" key="10">
    <source>
        <dbReference type="ARBA" id="ARBA00058140"/>
    </source>
</evidence>
<evidence type="ECO:0000256" key="4">
    <source>
        <dbReference type="ARBA" id="ARBA00022768"/>
    </source>
</evidence>
<dbReference type="GO" id="GO:0003924">
    <property type="term" value="F:GTPase activity"/>
    <property type="evidence" value="ECO:0007669"/>
    <property type="project" value="InterPro"/>
</dbReference>
<dbReference type="PROSITE" id="PS51722">
    <property type="entry name" value="G_TR_2"/>
    <property type="match status" value="1"/>
</dbReference>
<dbReference type="InterPro" id="IPR004541">
    <property type="entry name" value="Transl_elong_EFTu/EF1A_bac/org"/>
</dbReference>
<evidence type="ECO:0000256" key="1">
    <source>
        <dbReference type="ARBA" id="ARBA00007249"/>
    </source>
</evidence>
<dbReference type="NCBIfam" id="TIGR00485">
    <property type="entry name" value="EF-Tu"/>
    <property type="match status" value="1"/>
</dbReference>
<feature type="non-terminal residue" evidence="15">
    <location>
        <position position="1"/>
    </location>
</feature>
<dbReference type="InterPro" id="IPR004160">
    <property type="entry name" value="Transl_elong_EFTu/EF1A_C"/>
</dbReference>
<dbReference type="PRINTS" id="PR00315">
    <property type="entry name" value="ELONGATNFCT"/>
</dbReference>
<dbReference type="PANTHER" id="PTHR43721:SF22">
    <property type="entry name" value="ELONGATION FACTOR TU, MITOCHONDRIAL"/>
    <property type="match status" value="1"/>
</dbReference>
<keyword evidence="3" id="KW-0547">Nucleotide-binding</keyword>
<sequence length="375" mass="40790">DHGKTTLTAALTKVLSTKFGGEVRAYDQIDNAPEERARGITIATSHVEYETEARHYAHVDCPGHADYVKNMITGAAQMDGAILVCSAADGPMPQTREHILLARQVGVPFIVVFLNKADMVDDAELLELVEMEVRELLSKYDFPGDDIPVVIGSALKALEGDQSDIGEPAIFKLADALDSYIPLPERPVDKPFLMPIEDVFSISGRGTVVTGRIERGIVKVGDEIEIIGIRDTAKSIVTGVEMFRKILDQGQAGDNVGVLLRGTKKDDVERGQVLAKPGSIKPHTRFEAEVYVLSKEEGGRHTPFFNGYRPQFYFRTTDVTGAVELPEGVEMVMPGDNVLFKVALIAPIAMEEGLRFAVREGGRTVGAGVVSKVVE</sequence>
<name>A0A1C2IH47_ACITH</name>
<dbReference type="InterPro" id="IPR041709">
    <property type="entry name" value="EF-Tu_GTP-bd"/>
</dbReference>
<reference evidence="15 16" key="1">
    <citation type="journal article" date="2016" name="Int. J. Mol. Sci.">
        <title>Comparative genomics of the extreme acidophile Acidithiobacillus thiooxidans reveals intraspecific divergence and niche adaptation.</title>
        <authorList>
            <person name="Zhang X."/>
            <person name="Feng X."/>
            <person name="Tao J."/>
            <person name="Ma L."/>
            <person name="Xiao Y."/>
            <person name="Liang Y."/>
            <person name="Liu X."/>
            <person name="Yin H."/>
        </authorList>
    </citation>
    <scope>NUCLEOTIDE SEQUENCE [LARGE SCALE GENOMIC DNA]</scope>
    <source>
        <strain evidence="15 16">A02</strain>
    </source>
</reference>
<dbReference type="InterPro" id="IPR009000">
    <property type="entry name" value="Transl_B-barrel_sf"/>
</dbReference>
<comment type="function">
    <text evidence="10">May play an important regulatory role in cell growth and in the bacterial response to nutrient deprivation.</text>
</comment>
<dbReference type="RefSeq" id="WP_065968054.1">
    <property type="nucleotide sequence ID" value="NZ_LWSA01000044.1"/>
</dbReference>
<dbReference type="FunFam" id="2.40.30.10:FF:000001">
    <property type="entry name" value="Elongation factor Tu"/>
    <property type="match status" value="1"/>
</dbReference>
<dbReference type="InterPro" id="IPR031157">
    <property type="entry name" value="G_TR_CS"/>
</dbReference>
<dbReference type="InterPro" id="IPR009001">
    <property type="entry name" value="Transl_elong_EF1A/Init_IF2_C"/>
</dbReference>
<proteinExistence type="inferred from homology"/>
<evidence type="ECO:0000256" key="12">
    <source>
        <dbReference type="ARBA" id="ARBA00064283"/>
    </source>
</evidence>
<organism evidence="15 16">
    <name type="scientific">Acidithiobacillus thiooxidans</name>
    <name type="common">Thiobacillus thiooxidans</name>
    <dbReference type="NCBI Taxonomy" id="930"/>
    <lineage>
        <taxon>Bacteria</taxon>
        <taxon>Pseudomonadati</taxon>
        <taxon>Pseudomonadota</taxon>
        <taxon>Acidithiobacillia</taxon>
        <taxon>Acidithiobacillales</taxon>
        <taxon>Acidithiobacillaceae</taxon>
        <taxon>Acidithiobacillus</taxon>
    </lineage>
</organism>
<dbReference type="Pfam" id="PF03144">
    <property type="entry name" value="GTP_EFTU_D2"/>
    <property type="match status" value="1"/>
</dbReference>
<keyword evidence="7" id="KW-0648">Protein biosynthesis</keyword>
<dbReference type="CDD" id="cd03697">
    <property type="entry name" value="EFTU_II"/>
    <property type="match status" value="1"/>
</dbReference>
<evidence type="ECO:0000256" key="11">
    <source>
        <dbReference type="ARBA" id="ARBA00063778"/>
    </source>
</evidence>
<evidence type="ECO:0000256" key="2">
    <source>
        <dbReference type="ARBA" id="ARBA00022723"/>
    </source>
</evidence>
<keyword evidence="6" id="KW-0460">Magnesium</keyword>
<evidence type="ECO:0000256" key="9">
    <source>
        <dbReference type="ARBA" id="ARBA00029554"/>
    </source>
</evidence>
<comment type="similarity">
    <text evidence="1">Belongs to the TRAFAC class translation factor GTPase superfamily. Classic translation factor GTPase family. EF-Tu/EF-1A subfamily.</text>
</comment>
<feature type="domain" description="Tr-type G" evidence="14">
    <location>
        <begin position="1"/>
        <end position="188"/>
    </location>
</feature>
<dbReference type="Pfam" id="PF03143">
    <property type="entry name" value="GTP_EFTU_D3"/>
    <property type="match status" value="1"/>
</dbReference>
<evidence type="ECO:0000259" key="14">
    <source>
        <dbReference type="PROSITE" id="PS51722"/>
    </source>
</evidence>
<dbReference type="NCBIfam" id="NF000766">
    <property type="entry name" value="PRK00049.1"/>
    <property type="match status" value="1"/>
</dbReference>
<dbReference type="GO" id="GO:0046872">
    <property type="term" value="F:metal ion binding"/>
    <property type="evidence" value="ECO:0007669"/>
    <property type="project" value="UniProtKB-KW"/>
</dbReference>
<dbReference type="FunFam" id="3.40.50.300:FF:000003">
    <property type="entry name" value="Elongation factor Tu"/>
    <property type="match status" value="1"/>
</dbReference>
<evidence type="ECO:0000313" key="16">
    <source>
        <dbReference type="Proteomes" id="UP000094893"/>
    </source>
</evidence>
<dbReference type="InterPro" id="IPR004161">
    <property type="entry name" value="EFTu-like_2"/>
</dbReference>
<dbReference type="PROSITE" id="PS00301">
    <property type="entry name" value="G_TR_1"/>
    <property type="match status" value="1"/>
</dbReference>
<evidence type="ECO:0000256" key="3">
    <source>
        <dbReference type="ARBA" id="ARBA00022741"/>
    </source>
</evidence>
<keyword evidence="8" id="KW-0342">GTP-binding</keyword>
<dbReference type="Gene3D" id="3.40.50.300">
    <property type="entry name" value="P-loop containing nucleotide triphosphate hydrolases"/>
    <property type="match status" value="1"/>
</dbReference>
<dbReference type="AlphaFoldDB" id="A0A1C2IH47"/>
<comment type="caution">
    <text evidence="15">The sequence shown here is derived from an EMBL/GenBank/DDBJ whole genome shotgun (WGS) entry which is preliminary data.</text>
</comment>
<keyword evidence="5" id="KW-0378">Hydrolase</keyword>
<gene>
    <name evidence="15" type="primary">tuf</name>
    <name evidence="15" type="ORF">A6P07_04305</name>
</gene>
<evidence type="ECO:0000256" key="6">
    <source>
        <dbReference type="ARBA" id="ARBA00022842"/>
    </source>
</evidence>
<dbReference type="PANTHER" id="PTHR43721">
    <property type="entry name" value="ELONGATION FACTOR TU-RELATED"/>
    <property type="match status" value="1"/>
</dbReference>
<keyword evidence="4 15" id="KW-0251">Elongation factor</keyword>
<dbReference type="InterPro" id="IPR050055">
    <property type="entry name" value="EF-Tu_GTPase"/>
</dbReference>
<dbReference type="NCBIfam" id="NF009372">
    <property type="entry name" value="PRK12735.1"/>
    <property type="match status" value="1"/>
</dbReference>
<dbReference type="Proteomes" id="UP000094893">
    <property type="component" value="Unassembled WGS sequence"/>
</dbReference>
<accession>A0A1C2IH47</accession>
<dbReference type="CDD" id="cd01884">
    <property type="entry name" value="EF_Tu"/>
    <property type="match status" value="1"/>
</dbReference>
<dbReference type="SUPFAM" id="SSF52540">
    <property type="entry name" value="P-loop containing nucleoside triphosphate hydrolases"/>
    <property type="match status" value="1"/>
</dbReference>
<dbReference type="CDD" id="cd03707">
    <property type="entry name" value="EFTU_III"/>
    <property type="match status" value="1"/>
</dbReference>
<dbReference type="HAMAP" id="MF_00118_B">
    <property type="entry name" value="EF_Tu_B"/>
    <property type="match status" value="1"/>
</dbReference>
<evidence type="ECO:0000256" key="7">
    <source>
        <dbReference type="ARBA" id="ARBA00022917"/>
    </source>
</evidence>
<dbReference type="Pfam" id="PF00009">
    <property type="entry name" value="GTP_EFTU"/>
    <property type="match status" value="1"/>
</dbReference>
<evidence type="ECO:0000256" key="13">
    <source>
        <dbReference type="NCBIfam" id="TIGR00485"/>
    </source>
</evidence>
<dbReference type="InterPro" id="IPR027417">
    <property type="entry name" value="P-loop_NTPase"/>
</dbReference>
<dbReference type="GO" id="GO:0005829">
    <property type="term" value="C:cytosol"/>
    <property type="evidence" value="ECO:0007669"/>
    <property type="project" value="TreeGrafter"/>
</dbReference>
<dbReference type="SUPFAM" id="SSF50447">
    <property type="entry name" value="Translation proteins"/>
    <property type="match status" value="1"/>
</dbReference>
<comment type="subunit">
    <text evidence="11">Monomer. Heterotetramer composed of two EF-Ts.EF-Tu dimer complexes.</text>
</comment>
<evidence type="ECO:0000256" key="8">
    <source>
        <dbReference type="ARBA" id="ARBA00023134"/>
    </source>
</evidence>
<evidence type="ECO:0000256" key="5">
    <source>
        <dbReference type="ARBA" id="ARBA00022801"/>
    </source>
</evidence>
<protein>
    <recommendedName>
        <fullName evidence="9 13">Elongation factor Tu</fullName>
    </recommendedName>
</protein>
<dbReference type="InterPro" id="IPR033720">
    <property type="entry name" value="EFTU_2"/>
</dbReference>
<keyword evidence="2" id="KW-0479">Metal-binding</keyword>
<dbReference type="eggNOG" id="COG0050">
    <property type="taxonomic scope" value="Bacteria"/>
</dbReference>
<dbReference type="EMBL" id="LWSA01000044">
    <property type="protein sequence ID" value="OCX75311.1"/>
    <property type="molecule type" value="Genomic_DNA"/>
</dbReference>